<evidence type="ECO:0000256" key="1">
    <source>
        <dbReference type="SAM" id="MobiDB-lite"/>
    </source>
</evidence>
<dbReference type="AlphaFoldDB" id="A0A1B1YQR3"/>
<feature type="region of interest" description="Disordered" evidence="1">
    <location>
        <begin position="27"/>
        <end position="136"/>
    </location>
</feature>
<proteinExistence type="predicted"/>
<accession>A0A1B1YQR3</accession>
<evidence type="ECO:0000313" key="2">
    <source>
        <dbReference type="EMBL" id="ANX03128.1"/>
    </source>
</evidence>
<protein>
    <submittedName>
        <fullName evidence="2">Uncharacterized protein</fullName>
    </submittedName>
</protein>
<dbReference type="STRING" id="1810504.PG2T_02275"/>
<feature type="compositionally biased region" description="Low complexity" evidence="1">
    <location>
        <begin position="77"/>
        <end position="88"/>
    </location>
</feature>
<dbReference type="KEGG" id="gbi:PG2T_02275"/>
<gene>
    <name evidence="2" type="ORF">PG2T_02275</name>
</gene>
<feature type="compositionally biased region" description="Polar residues" evidence="1">
    <location>
        <begin position="32"/>
        <end position="41"/>
    </location>
</feature>
<evidence type="ECO:0000313" key="3">
    <source>
        <dbReference type="Proteomes" id="UP000092952"/>
    </source>
</evidence>
<keyword evidence="3" id="KW-1185">Reference proteome</keyword>
<dbReference type="EMBL" id="CP014671">
    <property type="protein sequence ID" value="ANX03128.1"/>
    <property type="molecule type" value="Genomic_DNA"/>
</dbReference>
<name>A0A1B1YQR3_9GAMM</name>
<organism evidence="2 3">
    <name type="scientific">Immundisolibacter cernigliae</name>
    <dbReference type="NCBI Taxonomy" id="1810504"/>
    <lineage>
        <taxon>Bacteria</taxon>
        <taxon>Pseudomonadati</taxon>
        <taxon>Pseudomonadota</taxon>
        <taxon>Gammaproteobacteria</taxon>
        <taxon>Immundisolibacterales</taxon>
        <taxon>Immundisolibacteraceae</taxon>
        <taxon>Immundisolibacter</taxon>
    </lineage>
</organism>
<dbReference type="Proteomes" id="UP000092952">
    <property type="component" value="Chromosome"/>
</dbReference>
<dbReference type="RefSeq" id="WP_068802636.1">
    <property type="nucleotide sequence ID" value="NZ_CP014671.1"/>
</dbReference>
<dbReference type="InParanoid" id="A0A1B1YQR3"/>
<sequence>MNGEIRDPELPDDDDIPTLTEIVVPGRLRTDASASEGTGQATPEFVFDIDFTPKPTPGEQVYDFRVPQPLEQPLSEPAPDVPAVAAPPLQEDDLPLPWADASAPEQVETESTSPLPPAGATDPLSPPPLAAVEPPDADAQALLHALLAEIGNGLERRLAHELALTEQRLRGAVREELDTRLRELLAGTPPTA</sequence>
<reference evidence="3" key="1">
    <citation type="submission" date="2016-03" db="EMBL/GenBank/DDBJ databases">
        <title>Complete genome sequence of Solimmundus cernigliae, representing a novel lineage of polycyclic aromatic hydrocarbon degraders within the Gammaproteobacteria.</title>
        <authorList>
            <person name="Singleton D.R."/>
            <person name="Dickey A.N."/>
            <person name="Scholl E.H."/>
            <person name="Wright F.A."/>
            <person name="Aitken M.D."/>
        </authorList>
    </citation>
    <scope>NUCLEOTIDE SEQUENCE [LARGE SCALE GENOMIC DNA]</scope>
    <source>
        <strain evidence="3">TR3.2</strain>
    </source>
</reference>